<name>A0A1B8GEZ5_9PEZI</name>
<dbReference type="RefSeq" id="XP_018128130.1">
    <property type="nucleotide sequence ID" value="XM_018277205.2"/>
</dbReference>
<dbReference type="OrthoDB" id="10618288at2759"/>
<evidence type="ECO:0000256" key="1">
    <source>
        <dbReference type="SAM" id="MobiDB-lite"/>
    </source>
</evidence>
<sequence>MTMEVYPNKVERLALLLFDAHLETHGEIRLTGVASAQLATGLDHNVGGVCVITINVGDDILPVGLQLAATRFFQDHVFAVMKDNMSFQNDGAEVLSVSAQPANNPATNLPTGAVLSARNITLLASAAVVPADGVSADLGVVRAGIRAGSGRDAPSIPDAEVLGARRGTVRGRCGSRSVRSLLFHGIVEGARELGAGASEDDGEPDEGRGEGRFDSIRWPRTKKGRPIFLRVASLSFHYRPEVGASRHSLIWFRDLGAKSIGGPDGAGKFLEEVFCDLWQAEMVAFVSHQVRRQWSGATATTTDSGGDVEGVGASVLVEHLRAIWRLTARDAMTTGASTVIPKSRQDFAREMYQGCVGKHGPTRQGLSSLHSTWFAVLQAALTFTPVDRVSEEQWRSEIGAAMLSQQVECMPGSHRARITQRPA</sequence>
<organism evidence="2 3">
    <name type="scientific">Pseudogymnoascus verrucosus</name>
    <dbReference type="NCBI Taxonomy" id="342668"/>
    <lineage>
        <taxon>Eukaryota</taxon>
        <taxon>Fungi</taxon>
        <taxon>Dikarya</taxon>
        <taxon>Ascomycota</taxon>
        <taxon>Pezizomycotina</taxon>
        <taxon>Leotiomycetes</taxon>
        <taxon>Thelebolales</taxon>
        <taxon>Thelebolaceae</taxon>
        <taxon>Pseudogymnoascus</taxon>
    </lineage>
</organism>
<dbReference type="AlphaFoldDB" id="A0A1B8GEZ5"/>
<reference evidence="2 3" key="1">
    <citation type="submission" date="2016-03" db="EMBL/GenBank/DDBJ databases">
        <title>Comparative genomics of Pseudogymnoascus destructans, the fungus causing white-nose syndrome of bats.</title>
        <authorList>
            <person name="Palmer J.M."/>
            <person name="Drees K.P."/>
            <person name="Foster J.T."/>
            <person name="Lindner D.L."/>
        </authorList>
    </citation>
    <scope>NUCLEOTIDE SEQUENCE [LARGE SCALE GENOMIC DNA]</scope>
    <source>
        <strain evidence="2 3">UAMH 10579</strain>
    </source>
</reference>
<dbReference type="STRING" id="342668.A0A1B8GEZ5"/>
<feature type="compositionally biased region" description="Basic and acidic residues" evidence="1">
    <location>
        <begin position="205"/>
        <end position="216"/>
    </location>
</feature>
<dbReference type="GeneID" id="28841158"/>
<dbReference type="Proteomes" id="UP000091956">
    <property type="component" value="Unassembled WGS sequence"/>
</dbReference>
<keyword evidence="3" id="KW-1185">Reference proteome</keyword>
<feature type="region of interest" description="Disordered" evidence="1">
    <location>
        <begin position="193"/>
        <end position="216"/>
    </location>
</feature>
<proteinExistence type="predicted"/>
<reference evidence="3" key="2">
    <citation type="journal article" date="2018" name="Nat. Commun.">
        <title>Extreme sensitivity to ultraviolet light in the fungal pathogen causing white-nose syndrome of bats.</title>
        <authorList>
            <person name="Palmer J.M."/>
            <person name="Drees K.P."/>
            <person name="Foster J.T."/>
            <person name="Lindner D.L."/>
        </authorList>
    </citation>
    <scope>NUCLEOTIDE SEQUENCE [LARGE SCALE GENOMIC DNA]</scope>
    <source>
        <strain evidence="3">UAMH 10579</strain>
    </source>
</reference>
<accession>A0A1B8GEZ5</accession>
<evidence type="ECO:0000313" key="2">
    <source>
        <dbReference type="EMBL" id="OBT94397.1"/>
    </source>
</evidence>
<dbReference type="EMBL" id="KV460244">
    <property type="protein sequence ID" value="OBT94397.1"/>
    <property type="molecule type" value="Genomic_DNA"/>
</dbReference>
<gene>
    <name evidence="2" type="ORF">VE01_07772</name>
</gene>
<evidence type="ECO:0000313" key="3">
    <source>
        <dbReference type="Proteomes" id="UP000091956"/>
    </source>
</evidence>
<protein>
    <submittedName>
        <fullName evidence="2">Uncharacterized protein</fullName>
    </submittedName>
</protein>